<keyword evidence="2" id="KW-1185">Reference proteome</keyword>
<protein>
    <submittedName>
        <fullName evidence="1">Uncharacterized protein</fullName>
    </submittedName>
</protein>
<dbReference type="EMBL" id="KQ971342">
    <property type="protein sequence ID" value="KYB27650.1"/>
    <property type="molecule type" value="Genomic_DNA"/>
</dbReference>
<organism evidence="1 2">
    <name type="scientific">Tribolium castaneum</name>
    <name type="common">Red flour beetle</name>
    <dbReference type="NCBI Taxonomy" id="7070"/>
    <lineage>
        <taxon>Eukaryota</taxon>
        <taxon>Metazoa</taxon>
        <taxon>Ecdysozoa</taxon>
        <taxon>Arthropoda</taxon>
        <taxon>Hexapoda</taxon>
        <taxon>Insecta</taxon>
        <taxon>Pterygota</taxon>
        <taxon>Neoptera</taxon>
        <taxon>Endopterygota</taxon>
        <taxon>Coleoptera</taxon>
        <taxon>Polyphaga</taxon>
        <taxon>Cucujiformia</taxon>
        <taxon>Tenebrionidae</taxon>
        <taxon>Tenebrionidae incertae sedis</taxon>
        <taxon>Tribolium</taxon>
    </lineage>
</organism>
<accession>A0A139WI29</accession>
<name>A0A139WI29_TRICA</name>
<gene>
    <name evidence="1" type="primary">AUGUSTUS-3.0.2_33078</name>
    <name evidence="1" type="ORF">TcasGA2_TC033078</name>
</gene>
<evidence type="ECO:0000313" key="1">
    <source>
        <dbReference type="EMBL" id="KYB27650.1"/>
    </source>
</evidence>
<reference evidence="1 2" key="2">
    <citation type="journal article" date="2010" name="Nucleic Acids Res.">
        <title>BeetleBase in 2010: revisions to provide comprehensive genomic information for Tribolium castaneum.</title>
        <authorList>
            <person name="Kim H.S."/>
            <person name="Murphy T."/>
            <person name="Xia J."/>
            <person name="Caragea D."/>
            <person name="Park Y."/>
            <person name="Beeman R.W."/>
            <person name="Lorenzen M.D."/>
            <person name="Butcher S."/>
            <person name="Manak J.R."/>
            <person name="Brown S.J."/>
        </authorList>
    </citation>
    <scope>GENOME REANNOTATION</scope>
    <source>
        <strain evidence="1 2">Georgia GA2</strain>
    </source>
</reference>
<dbReference type="AlphaFoldDB" id="A0A139WI29"/>
<reference evidence="1 2" key="1">
    <citation type="journal article" date="2008" name="Nature">
        <title>The genome of the model beetle and pest Tribolium castaneum.</title>
        <authorList>
            <consortium name="Tribolium Genome Sequencing Consortium"/>
            <person name="Richards S."/>
            <person name="Gibbs R.A."/>
            <person name="Weinstock G.M."/>
            <person name="Brown S.J."/>
            <person name="Denell R."/>
            <person name="Beeman R.W."/>
            <person name="Gibbs R."/>
            <person name="Beeman R.W."/>
            <person name="Brown S.J."/>
            <person name="Bucher G."/>
            <person name="Friedrich M."/>
            <person name="Grimmelikhuijzen C.J."/>
            <person name="Klingler M."/>
            <person name="Lorenzen M."/>
            <person name="Richards S."/>
            <person name="Roth S."/>
            <person name="Schroder R."/>
            <person name="Tautz D."/>
            <person name="Zdobnov E.M."/>
            <person name="Muzny D."/>
            <person name="Gibbs R.A."/>
            <person name="Weinstock G.M."/>
            <person name="Attaway T."/>
            <person name="Bell S."/>
            <person name="Buhay C.J."/>
            <person name="Chandrabose M.N."/>
            <person name="Chavez D."/>
            <person name="Clerk-Blankenburg K.P."/>
            <person name="Cree A."/>
            <person name="Dao M."/>
            <person name="Davis C."/>
            <person name="Chacko J."/>
            <person name="Dinh H."/>
            <person name="Dugan-Rocha S."/>
            <person name="Fowler G."/>
            <person name="Garner T.T."/>
            <person name="Garnes J."/>
            <person name="Gnirke A."/>
            <person name="Hawes A."/>
            <person name="Hernandez J."/>
            <person name="Hines S."/>
            <person name="Holder M."/>
            <person name="Hume J."/>
            <person name="Jhangiani S.N."/>
            <person name="Joshi V."/>
            <person name="Khan Z.M."/>
            <person name="Jackson L."/>
            <person name="Kovar C."/>
            <person name="Kowis A."/>
            <person name="Lee S."/>
            <person name="Lewis L.R."/>
            <person name="Margolis J."/>
            <person name="Morgan M."/>
            <person name="Nazareth L.V."/>
            <person name="Nguyen N."/>
            <person name="Okwuonu G."/>
            <person name="Parker D."/>
            <person name="Richards S."/>
            <person name="Ruiz S.J."/>
            <person name="Santibanez J."/>
            <person name="Savard J."/>
            <person name="Scherer S.E."/>
            <person name="Schneider B."/>
            <person name="Sodergren E."/>
            <person name="Tautz D."/>
            <person name="Vattahil S."/>
            <person name="Villasana D."/>
            <person name="White C.S."/>
            <person name="Wright R."/>
            <person name="Park Y."/>
            <person name="Beeman R.W."/>
            <person name="Lord J."/>
            <person name="Oppert B."/>
            <person name="Lorenzen M."/>
            <person name="Brown S."/>
            <person name="Wang L."/>
            <person name="Savard J."/>
            <person name="Tautz D."/>
            <person name="Richards S."/>
            <person name="Weinstock G."/>
            <person name="Gibbs R.A."/>
            <person name="Liu Y."/>
            <person name="Worley K."/>
            <person name="Weinstock G."/>
            <person name="Elsik C.G."/>
            <person name="Reese J.T."/>
            <person name="Elhaik E."/>
            <person name="Landan G."/>
            <person name="Graur D."/>
            <person name="Arensburger P."/>
            <person name="Atkinson P."/>
            <person name="Beeman R.W."/>
            <person name="Beidler J."/>
            <person name="Brown S.J."/>
            <person name="Demuth J.P."/>
            <person name="Drury D.W."/>
            <person name="Du Y.Z."/>
            <person name="Fujiwara H."/>
            <person name="Lorenzen M."/>
            <person name="Maselli V."/>
            <person name="Osanai M."/>
            <person name="Park Y."/>
            <person name="Robertson H.M."/>
            <person name="Tu Z."/>
            <person name="Wang J.J."/>
            <person name="Wang S."/>
            <person name="Richards S."/>
            <person name="Song H."/>
            <person name="Zhang L."/>
            <person name="Sodergren E."/>
            <person name="Werner D."/>
            <person name="Stanke M."/>
            <person name="Morgenstern B."/>
            <person name="Solovyev V."/>
            <person name="Kosarev P."/>
            <person name="Brown G."/>
            <person name="Chen H.C."/>
            <person name="Ermolaeva O."/>
            <person name="Hlavina W."/>
            <person name="Kapustin Y."/>
            <person name="Kiryutin B."/>
            <person name="Kitts P."/>
            <person name="Maglott D."/>
            <person name="Pruitt K."/>
            <person name="Sapojnikov V."/>
            <person name="Souvorov A."/>
            <person name="Mackey A.J."/>
            <person name="Waterhouse R.M."/>
            <person name="Wyder S."/>
            <person name="Zdobnov E.M."/>
            <person name="Zdobnov E.M."/>
            <person name="Wyder S."/>
            <person name="Kriventseva E.V."/>
            <person name="Kadowaki T."/>
            <person name="Bork P."/>
            <person name="Aranda M."/>
            <person name="Bao R."/>
            <person name="Beermann A."/>
            <person name="Berns N."/>
            <person name="Bolognesi R."/>
            <person name="Bonneton F."/>
            <person name="Bopp D."/>
            <person name="Brown S.J."/>
            <person name="Bucher G."/>
            <person name="Butts T."/>
            <person name="Chaumot A."/>
            <person name="Denell R.E."/>
            <person name="Ferrier D.E."/>
            <person name="Friedrich M."/>
            <person name="Gordon C.M."/>
            <person name="Jindra M."/>
            <person name="Klingler M."/>
            <person name="Lan Q."/>
            <person name="Lattorff H.M."/>
            <person name="Laudet V."/>
            <person name="von Levetsow C."/>
            <person name="Liu Z."/>
            <person name="Lutz R."/>
            <person name="Lynch J.A."/>
            <person name="da Fonseca R.N."/>
            <person name="Posnien N."/>
            <person name="Reuter R."/>
            <person name="Roth S."/>
            <person name="Savard J."/>
            <person name="Schinko J.B."/>
            <person name="Schmitt C."/>
            <person name="Schoppmeier M."/>
            <person name="Schroder R."/>
            <person name="Shippy T.D."/>
            <person name="Simonnet F."/>
            <person name="Marques-Souza H."/>
            <person name="Tautz D."/>
            <person name="Tomoyasu Y."/>
            <person name="Trauner J."/>
            <person name="Van der Zee M."/>
            <person name="Vervoort M."/>
            <person name="Wittkopp N."/>
            <person name="Wimmer E.A."/>
            <person name="Yang X."/>
            <person name="Jones A.K."/>
            <person name="Sattelle D.B."/>
            <person name="Ebert P.R."/>
            <person name="Nelson D."/>
            <person name="Scott J.G."/>
            <person name="Beeman R.W."/>
            <person name="Muthukrishnan S."/>
            <person name="Kramer K.J."/>
            <person name="Arakane Y."/>
            <person name="Beeman R.W."/>
            <person name="Zhu Q."/>
            <person name="Hogenkamp D."/>
            <person name="Dixit R."/>
            <person name="Oppert B."/>
            <person name="Jiang H."/>
            <person name="Zou Z."/>
            <person name="Marshall J."/>
            <person name="Elpidina E."/>
            <person name="Vinokurov K."/>
            <person name="Oppert C."/>
            <person name="Zou Z."/>
            <person name="Evans J."/>
            <person name="Lu Z."/>
            <person name="Zhao P."/>
            <person name="Sumathipala N."/>
            <person name="Altincicek B."/>
            <person name="Vilcinskas A."/>
            <person name="Williams M."/>
            <person name="Hultmark D."/>
            <person name="Hetru C."/>
            <person name="Jiang H."/>
            <person name="Grimmelikhuijzen C.J."/>
            <person name="Hauser F."/>
            <person name="Cazzamali G."/>
            <person name="Williamson M."/>
            <person name="Park Y."/>
            <person name="Li B."/>
            <person name="Tanaka Y."/>
            <person name="Predel R."/>
            <person name="Neupert S."/>
            <person name="Schachtner J."/>
            <person name="Verleyen P."/>
            <person name="Raible F."/>
            <person name="Bork P."/>
            <person name="Friedrich M."/>
            <person name="Walden K.K."/>
            <person name="Robertson H.M."/>
            <person name="Angeli S."/>
            <person name="Foret S."/>
            <person name="Bucher G."/>
            <person name="Schuetz S."/>
            <person name="Maleszka R."/>
            <person name="Wimmer E.A."/>
            <person name="Beeman R.W."/>
            <person name="Lorenzen M."/>
            <person name="Tomoyasu Y."/>
            <person name="Miller S.C."/>
            <person name="Grossmann D."/>
            <person name="Bucher G."/>
        </authorList>
    </citation>
    <scope>NUCLEOTIDE SEQUENCE [LARGE SCALE GENOMIC DNA]</scope>
    <source>
        <strain evidence="1 2">Georgia GA2</strain>
    </source>
</reference>
<proteinExistence type="predicted"/>
<dbReference type="InParanoid" id="A0A139WI29"/>
<evidence type="ECO:0000313" key="2">
    <source>
        <dbReference type="Proteomes" id="UP000007266"/>
    </source>
</evidence>
<dbReference type="Proteomes" id="UP000007266">
    <property type="component" value="Linkage group 5"/>
</dbReference>
<sequence>MQTREEDRESRTGPPISRPNIRPLALIVLSGCDCRGPPSYAVFNAAPTSTLYIHSLSGAGVWKSVKAVPTPVYLGIITPIKRKEDENGPY</sequence>